<dbReference type="Proteomes" id="UP000002488">
    <property type="component" value="Unassembled WGS sequence"/>
</dbReference>
<dbReference type="SMART" id="SM00261">
    <property type="entry name" value="FU"/>
    <property type="match status" value="3"/>
</dbReference>
<dbReference type="OMA" id="GCYNTCK"/>
<feature type="domain" description="EGF-like" evidence="3">
    <location>
        <begin position="983"/>
        <end position="1015"/>
    </location>
</feature>
<dbReference type="InterPro" id="IPR000742">
    <property type="entry name" value="EGF"/>
</dbReference>
<accession>C6LZM6</accession>
<name>C6LZM6_GIAIB</name>
<feature type="signal peptide" evidence="2">
    <location>
        <begin position="1"/>
        <end position="19"/>
    </location>
</feature>
<evidence type="ECO:0000256" key="1">
    <source>
        <dbReference type="SAM" id="Phobius"/>
    </source>
</evidence>
<dbReference type="PANTHER" id="PTHR23275:SF100">
    <property type="entry name" value="EGF-LIKE DOMAIN-CONTAINING PROTEIN"/>
    <property type="match status" value="1"/>
</dbReference>
<dbReference type="InterPro" id="IPR006212">
    <property type="entry name" value="Furin_repeat"/>
</dbReference>
<organism evidence="4 5">
    <name type="scientific">Giardia intestinalis (strain ATCC 50581 / GS clone H7)</name>
    <name type="common">Giardia lamblia</name>
    <dbReference type="NCBI Taxonomy" id="598745"/>
    <lineage>
        <taxon>Eukaryota</taxon>
        <taxon>Metamonada</taxon>
        <taxon>Diplomonadida</taxon>
        <taxon>Hexamitidae</taxon>
        <taxon>Giardiinae</taxon>
        <taxon>Giardia</taxon>
    </lineage>
</organism>
<evidence type="ECO:0000256" key="2">
    <source>
        <dbReference type="SAM" id="SignalP"/>
    </source>
</evidence>
<feature type="domain" description="EGF-like" evidence="3">
    <location>
        <begin position="733"/>
        <end position="767"/>
    </location>
</feature>
<dbReference type="OrthoDB" id="300641at2759"/>
<dbReference type="AlphaFoldDB" id="C6LZM6"/>
<dbReference type="PANTHER" id="PTHR23275">
    <property type="entry name" value="CABRIOLET.-RELATED"/>
    <property type="match status" value="1"/>
</dbReference>
<feature type="chain" id="PRO_5002968892" evidence="2">
    <location>
        <begin position="20"/>
        <end position="1067"/>
    </location>
</feature>
<dbReference type="VEuPathDB" id="GiardiaDB:GL50581_4258"/>
<evidence type="ECO:0000313" key="4">
    <source>
        <dbReference type="EMBL" id="EES98526.1"/>
    </source>
</evidence>
<evidence type="ECO:0000259" key="3">
    <source>
        <dbReference type="SMART" id="SM00181"/>
    </source>
</evidence>
<keyword evidence="1" id="KW-0472">Membrane</keyword>
<dbReference type="SUPFAM" id="SSF57184">
    <property type="entry name" value="Growth factor receptor domain"/>
    <property type="match status" value="2"/>
</dbReference>
<dbReference type="InterPro" id="IPR052798">
    <property type="entry name" value="Giardia_VSA"/>
</dbReference>
<feature type="transmembrane region" description="Helical" evidence="1">
    <location>
        <begin position="1027"/>
        <end position="1049"/>
    </location>
</feature>
<keyword evidence="1" id="KW-0812">Transmembrane</keyword>
<keyword evidence="1" id="KW-1133">Transmembrane helix</keyword>
<feature type="domain" description="EGF-like" evidence="3">
    <location>
        <begin position="915"/>
        <end position="948"/>
    </location>
</feature>
<dbReference type="InterPro" id="IPR009030">
    <property type="entry name" value="Growth_fac_rcpt_cys_sf"/>
</dbReference>
<gene>
    <name evidence="4" type="ORF">GL50581_4258</name>
</gene>
<dbReference type="EMBL" id="ACGJ01002924">
    <property type="protein sequence ID" value="EES98526.1"/>
    <property type="molecule type" value="Genomic_DNA"/>
</dbReference>
<proteinExistence type="predicted"/>
<evidence type="ECO:0000313" key="5">
    <source>
        <dbReference type="Proteomes" id="UP000002488"/>
    </source>
</evidence>
<sequence length="1067" mass="116577">MWLPLILSLAFQDSTPVTCKDEILVYTHEDFALIQSCPNSRFLLMNNVTVVGPMPVIPIFKGTFDGQGFYVGGIVLSELYDKAALFETFSGSMRNVTIATTLSVTNSEAKFISGFTIELTDAYFYDVRIVSNILVKNCTAGTVIGGAISSTSETTPGLTINSHITVMDCECVVGGAIGQLDNNYTALLPSYWSSSITVNSIIKLYNSSSTVGGYVGVSEKNIHSLTLIASIEVLGNKKYNCLVGGAVGKITGAIIHSDIVLTKMYVSGCTNDENSIVGGLGTSLVCSFPNCTIAEDLHLHVGLFYTNEIPKARIGGGFGLLDSVSISYIYLRFIHVEVESPFGGLATTINCTNIDQAAVSIDYITWIGSADDPFLIGGFGGLVDNYTTIRNSVFNLREVDLNYTSTASSYFGGFAANASKLFISNSYATVSLAILNSSETVGANSSFGVMLGRVTCIADEQVRVISSFVAADSILAHGRGSELFNIGGFAGHLLESTADSQCFELANSWSSIKFHINEIRKASTSPFAVGSIIGNPGEASFVITDIYVKTHFDIVNIQKYKYDNVNNDGKYNAVGILTGFYSENKNVLINRRMQISRVLCQVDVIFEENFSAQIYYAPSAPACLLCNYIFITNTSKHFSGFSSTAATLADPVEMQQRDFYTHFTFGTDQIWQYNLDLYPYHTSLPFLHDHLSDDNEAIFITPICDHHLCWNYSHVWSAQRSMVSLNLQYTDNQCYIQHCILCYSISPSICMKCASGYVLNASGDTCLKCHSSCMKCSIPDLPNQCTSCAIYGDVLFNGLCTSSLYACNVPYCLLCSFTNAKSCSVCTPGKGVQEENGYCTACKAGCSTCTLSQTCSSCSDYTVETLEGYCDYNSAGCYNTCKFCKKDNYEICLKCINSSYILDEYGNCQKRSVPFCMVYNCATCSSADNYICNVCKNGYYLTTDRLCKACEQHCSTCSSYSVCLECMDPSIRPIVGICNYSNNCTITGCSTCTIGVESTCLICSTGYVLTDNMCKQLVDNHLRQIRIAQWTAAVLALMAVTIHVAYPLVRYRKYLRDESISLQLESF</sequence>
<protein>
    <submittedName>
        <fullName evidence="4">VSP, putative</fullName>
    </submittedName>
</protein>
<dbReference type="SMART" id="SM00181">
    <property type="entry name" value="EGF"/>
    <property type="match status" value="3"/>
</dbReference>
<reference evidence="4 5" key="1">
    <citation type="journal article" date="2009" name="PLoS Pathog.">
        <title>Draft genome sequencing of giardia intestinalis assemblage B isolate GS: is human giardiasis caused by two different species?</title>
        <authorList>
            <person name="Franzen O."/>
            <person name="Jerlstrom-Hultqvist J."/>
            <person name="Castro E."/>
            <person name="Sherwood E."/>
            <person name="Ankarklev J."/>
            <person name="Reiner D.S."/>
            <person name="Palm D."/>
            <person name="Andersson J.O."/>
            <person name="Andersson B."/>
            <person name="Svard S.G."/>
        </authorList>
    </citation>
    <scope>NUCLEOTIDE SEQUENCE [LARGE SCALE GENOMIC DNA]</scope>
    <source>
        <strain evidence="5">ATCC 50581 / GS clone H7</strain>
    </source>
</reference>
<comment type="caution">
    <text evidence="4">The sequence shown here is derived from an EMBL/GenBank/DDBJ whole genome shotgun (WGS) entry which is preliminary data.</text>
</comment>
<keyword evidence="2" id="KW-0732">Signal</keyword>